<evidence type="ECO:0000313" key="1">
    <source>
        <dbReference type="EMBL" id="MBL0743711.1"/>
    </source>
</evidence>
<evidence type="ECO:0000313" key="2">
    <source>
        <dbReference type="Proteomes" id="UP000613030"/>
    </source>
</evidence>
<keyword evidence="2" id="KW-1185">Reference proteome</keyword>
<reference evidence="1 2" key="1">
    <citation type="submission" date="2021-01" db="EMBL/GenBank/DDBJ databases">
        <title>Chryseolinea sp. Jin1 Genome sequencing and assembly.</title>
        <authorList>
            <person name="Kim I."/>
        </authorList>
    </citation>
    <scope>NUCLEOTIDE SEQUENCE [LARGE SCALE GENOMIC DNA]</scope>
    <source>
        <strain evidence="1 2">Jin1</strain>
    </source>
</reference>
<evidence type="ECO:0008006" key="3">
    <source>
        <dbReference type="Google" id="ProtNLM"/>
    </source>
</evidence>
<sequence length="55" mass="6112">MKGKDAARQTVIMIQVENEIGMLPSARDHHPETTKAFHQNVTQPQIQHQFGGCGV</sequence>
<organism evidence="1 2">
    <name type="scientific">Chryseolinea lacunae</name>
    <dbReference type="NCBI Taxonomy" id="2801331"/>
    <lineage>
        <taxon>Bacteria</taxon>
        <taxon>Pseudomonadati</taxon>
        <taxon>Bacteroidota</taxon>
        <taxon>Cytophagia</taxon>
        <taxon>Cytophagales</taxon>
        <taxon>Fulvivirgaceae</taxon>
        <taxon>Chryseolinea</taxon>
    </lineage>
</organism>
<proteinExistence type="predicted"/>
<accession>A0ABS1KW76</accession>
<dbReference type="Proteomes" id="UP000613030">
    <property type="component" value="Unassembled WGS sequence"/>
</dbReference>
<comment type="caution">
    <text evidence="1">The sequence shown here is derived from an EMBL/GenBank/DDBJ whole genome shotgun (WGS) entry which is preliminary data.</text>
</comment>
<protein>
    <recommendedName>
        <fullName evidence="3">Beta-galactosidase</fullName>
    </recommendedName>
</protein>
<dbReference type="RefSeq" id="WP_202013108.1">
    <property type="nucleotide sequence ID" value="NZ_JAERRB010000008.1"/>
</dbReference>
<gene>
    <name evidence="1" type="ORF">JI741_20945</name>
</gene>
<dbReference type="Gene3D" id="3.20.20.80">
    <property type="entry name" value="Glycosidases"/>
    <property type="match status" value="1"/>
</dbReference>
<dbReference type="EMBL" id="JAERRB010000008">
    <property type="protein sequence ID" value="MBL0743711.1"/>
    <property type="molecule type" value="Genomic_DNA"/>
</dbReference>
<name>A0ABS1KW76_9BACT</name>